<evidence type="ECO:0000313" key="6">
    <source>
        <dbReference type="EMBL" id="KXJ94693.1"/>
    </source>
</evidence>
<dbReference type="GO" id="GO:0016226">
    <property type="term" value="P:iron-sulfur cluster assembly"/>
    <property type="evidence" value="ECO:0007669"/>
    <property type="project" value="TreeGrafter"/>
</dbReference>
<keyword evidence="3" id="KW-0496">Mitochondrion</keyword>
<dbReference type="STRING" id="196109.A0A136JBY8"/>
<proteinExistence type="inferred from homology"/>
<reference evidence="7" key="1">
    <citation type="submission" date="2016-02" db="EMBL/GenBank/DDBJ databases">
        <title>Draft genome sequence of Microdochium bolleyi, a fungal endophyte of beachgrass.</title>
        <authorList>
            <consortium name="DOE Joint Genome Institute"/>
            <person name="David A.S."/>
            <person name="May G."/>
            <person name="Haridas S."/>
            <person name="Lim J."/>
            <person name="Wang M."/>
            <person name="Labutti K."/>
            <person name="Lipzen A."/>
            <person name="Barry K."/>
            <person name="Grigoriev I.V."/>
        </authorList>
    </citation>
    <scope>NUCLEOTIDE SEQUENCE [LARGE SCALE GENOMIC DNA]</scope>
    <source>
        <strain evidence="7">J235TASD1</strain>
    </source>
</reference>
<keyword evidence="2" id="KW-0809">Transit peptide</keyword>
<dbReference type="GO" id="GO:0005759">
    <property type="term" value="C:mitochondrial matrix"/>
    <property type="evidence" value="ECO:0007669"/>
    <property type="project" value="UniProtKB-SubCell"/>
</dbReference>
<gene>
    <name evidence="6" type="ORF">Micbo1qcDRAFT_193801</name>
</gene>
<evidence type="ECO:0000256" key="4">
    <source>
        <dbReference type="ARBA" id="ARBA00093447"/>
    </source>
</evidence>
<dbReference type="Gene3D" id="3.30.1360.120">
    <property type="entry name" value="Probable tRNA modification gtpase trme, domain 1"/>
    <property type="match status" value="1"/>
</dbReference>
<dbReference type="Proteomes" id="UP000070501">
    <property type="component" value="Unassembled WGS sequence"/>
</dbReference>
<dbReference type="InterPro" id="IPR017703">
    <property type="entry name" value="YgfZ/GCV_T_CS"/>
</dbReference>
<name>A0A136JBY8_9PEZI</name>
<accession>A0A136JBY8</accession>
<evidence type="ECO:0000256" key="2">
    <source>
        <dbReference type="ARBA" id="ARBA00022946"/>
    </source>
</evidence>
<dbReference type="InterPro" id="IPR027266">
    <property type="entry name" value="TrmE/GcvT-like"/>
</dbReference>
<dbReference type="InterPro" id="IPR045179">
    <property type="entry name" value="YgfZ/GcvT"/>
</dbReference>
<dbReference type="SUPFAM" id="SSF103025">
    <property type="entry name" value="Folate-binding domain"/>
    <property type="match status" value="1"/>
</dbReference>
<dbReference type="EMBL" id="KQ964247">
    <property type="protein sequence ID" value="KXJ94693.1"/>
    <property type="molecule type" value="Genomic_DNA"/>
</dbReference>
<comment type="similarity">
    <text evidence="4">Belongs to the GcvT family. CAF17/IBA57 subfamily.</text>
</comment>
<dbReference type="AlphaFoldDB" id="A0A136JBY8"/>
<dbReference type="PANTHER" id="PTHR22602:SF0">
    <property type="entry name" value="TRANSFERASE CAF17, MITOCHONDRIAL-RELATED"/>
    <property type="match status" value="1"/>
</dbReference>
<evidence type="ECO:0000256" key="5">
    <source>
        <dbReference type="ARBA" id="ARBA00093637"/>
    </source>
</evidence>
<protein>
    <recommendedName>
        <fullName evidence="5">Iron-sulfur cluster assembly factor IBA57 homolog, mitochondrial</fullName>
    </recommendedName>
</protein>
<evidence type="ECO:0000256" key="3">
    <source>
        <dbReference type="ARBA" id="ARBA00023128"/>
    </source>
</evidence>
<sequence length="779" mass="83699">MSVTMHAIPRHIAARTSSSALVAPSFVCPSCASSTRVPGKARQIAARPRHFSTSRTHRNAAATVAAGPPSSGYARLTSRRLISIAGVDAAKFLQGIVTASTLNRTEGFYTGFLNATGRVLHDVFIYPDTMRLGAAASESGADAFLIEVDADQADTLLKHLKRYRLRSKFKLAPVGDEQCGVWQVWDDGGSTASSPFTNNSNINTSPTTRIVLPDTRAPGLGHRLLTTVPESQLAPELEAHGLAPADDEAYRVRRYLLGVPEGQAEVPRETSLPLESNMDIMGGIDFRKGCYVGQELTIRTKHRGVVRKRILPCVLYTGEGGVPEKLEYNPGSAVSAGDTPPGTSIARDDSAAATAAEADGAAPAPVKARARSAGTFLRGVGNVGLALCRLQVMTDIELPGEAAAGGGGAAPFDPATEFVLRMDDGGSGSGSPAVKIKALGMRESSQPISRQLARLFGRLRSLEPRIGVRKVPPHPRYRGGLGSELGSLLLRLENLRPHLRSSALGLGLRPRDIGHVDVLLLLLRRQTSGLPPRGLLRRLARLDLADPALEVRLALQVRLVLVRGALPLALLGLAHEPLPLLDAPPARLGHLLPLRLGHHVLAPLPACLRPLRATTGPFPPGLLPGFQILHHPPPPVVHCHLLLLPQQARRALRVVRRPRGRVREHIPRALETLPHLRVEAIAGLVRVVLEGLLAPGAVDVGLLRRRVDPDERVEVRVRGREGARVREELGGGVRHGCEVVGRGLRREGRLLSDTGTGSGCRRICWSGPFTRMEPWCRLR</sequence>
<dbReference type="InParanoid" id="A0A136JBY8"/>
<dbReference type="PANTHER" id="PTHR22602">
    <property type="entry name" value="TRANSFERASE CAF17, MITOCHONDRIAL-RELATED"/>
    <property type="match status" value="1"/>
</dbReference>
<organism evidence="6 7">
    <name type="scientific">Microdochium bolleyi</name>
    <dbReference type="NCBI Taxonomy" id="196109"/>
    <lineage>
        <taxon>Eukaryota</taxon>
        <taxon>Fungi</taxon>
        <taxon>Dikarya</taxon>
        <taxon>Ascomycota</taxon>
        <taxon>Pezizomycotina</taxon>
        <taxon>Sordariomycetes</taxon>
        <taxon>Xylariomycetidae</taxon>
        <taxon>Xylariales</taxon>
        <taxon>Microdochiaceae</taxon>
        <taxon>Microdochium</taxon>
    </lineage>
</organism>
<keyword evidence="7" id="KW-1185">Reference proteome</keyword>
<comment type="subcellular location">
    <subcellularLocation>
        <location evidence="1">Mitochondrion matrix</location>
    </subcellularLocation>
</comment>
<dbReference type="NCBIfam" id="TIGR03317">
    <property type="entry name" value="ygfZ_signature"/>
    <property type="match status" value="1"/>
</dbReference>
<dbReference type="OrthoDB" id="191995at2759"/>
<evidence type="ECO:0000256" key="1">
    <source>
        <dbReference type="ARBA" id="ARBA00004305"/>
    </source>
</evidence>
<evidence type="ECO:0000313" key="7">
    <source>
        <dbReference type="Proteomes" id="UP000070501"/>
    </source>
</evidence>